<name>A0A7W8P635_9BURK</name>
<dbReference type="EMBL" id="JACHDE010000005">
    <property type="protein sequence ID" value="MBB5401462.1"/>
    <property type="molecule type" value="Genomic_DNA"/>
</dbReference>
<dbReference type="RefSeq" id="WP_184226626.1">
    <property type="nucleotide sequence ID" value="NZ_JACHDE010000005.1"/>
</dbReference>
<gene>
    <name evidence="2" type="ORF">HDG41_003527</name>
</gene>
<proteinExistence type="predicted"/>
<dbReference type="PANTHER" id="PTHR43032">
    <property type="entry name" value="PROTEIN-METHIONINE-SULFOXIDE REDUCTASE"/>
    <property type="match status" value="1"/>
</dbReference>
<accession>A0A7W8P635</accession>
<reference evidence="2 3" key="1">
    <citation type="submission" date="2020-08" db="EMBL/GenBank/DDBJ databases">
        <title>Genomic Encyclopedia of Type Strains, Phase IV (KMG-V): Genome sequencing to study the core and pangenomes of soil and plant-associated prokaryotes.</title>
        <authorList>
            <person name="Whitman W."/>
        </authorList>
    </citation>
    <scope>NUCLEOTIDE SEQUENCE [LARGE SCALE GENOMIC DNA]</scope>
    <source>
        <strain evidence="2 3">JPY162</strain>
    </source>
</reference>
<protein>
    <submittedName>
        <fullName evidence="2">DMSO/TMAO reductase YedYZ molybdopterin-dependent catalytic subunit</fullName>
    </submittedName>
</protein>
<dbReference type="Gene3D" id="3.90.420.10">
    <property type="entry name" value="Oxidoreductase, molybdopterin-binding domain"/>
    <property type="match status" value="1"/>
</dbReference>
<evidence type="ECO:0000313" key="3">
    <source>
        <dbReference type="Proteomes" id="UP000592820"/>
    </source>
</evidence>
<comment type="caution">
    <text evidence="2">The sequence shown here is derived from an EMBL/GenBank/DDBJ whole genome shotgun (WGS) entry which is preliminary data.</text>
</comment>
<dbReference type="Proteomes" id="UP000592820">
    <property type="component" value="Unassembled WGS sequence"/>
</dbReference>
<evidence type="ECO:0000313" key="2">
    <source>
        <dbReference type="EMBL" id="MBB5401462.1"/>
    </source>
</evidence>
<sequence>MNKPIDKPADQPTQLVGHTLDRASILLDARRELAMPSRRLFGKQLLTLGGLSMLSGCSLTDDASVNRFLTAVSRLNDRAQAALFDPKQLAPTYTEAQITRPFPFNAYYGIDDVPRVDGSDYQLKLSGLVTGKRVWTLPELYALPHAEQITRHICVEGWSAIGRWGGTPFGDFLRRVGADTTAKYVGFKCADDYYESIDMPTALHSQTLLTFSYDGERLPAKYGYPMKLRMPTKLGYKNPKHIVEIFVTNTYPGGYWVDQGYNWFGGS</sequence>
<dbReference type="InterPro" id="IPR036374">
    <property type="entry name" value="OxRdtase_Mopterin-bd_sf"/>
</dbReference>
<dbReference type="SUPFAM" id="SSF56524">
    <property type="entry name" value="Oxidoreductase molybdopterin-binding domain"/>
    <property type="match status" value="1"/>
</dbReference>
<dbReference type="PANTHER" id="PTHR43032:SF2">
    <property type="entry name" value="BLL0505 PROTEIN"/>
    <property type="match status" value="1"/>
</dbReference>
<dbReference type="InterPro" id="IPR000572">
    <property type="entry name" value="OxRdtase_Mopterin-bd_dom"/>
</dbReference>
<feature type="domain" description="Oxidoreductase molybdopterin-binding" evidence="1">
    <location>
        <begin position="112"/>
        <end position="256"/>
    </location>
</feature>
<dbReference type="AlphaFoldDB" id="A0A7W8P635"/>
<evidence type="ECO:0000259" key="1">
    <source>
        <dbReference type="Pfam" id="PF00174"/>
    </source>
</evidence>
<dbReference type="Pfam" id="PF00174">
    <property type="entry name" value="Oxidored_molyb"/>
    <property type="match status" value="1"/>
</dbReference>
<organism evidence="2 3">
    <name type="scientific">Paraburkholderia youngii</name>
    <dbReference type="NCBI Taxonomy" id="2782701"/>
    <lineage>
        <taxon>Bacteria</taxon>
        <taxon>Pseudomonadati</taxon>
        <taxon>Pseudomonadota</taxon>
        <taxon>Betaproteobacteria</taxon>
        <taxon>Burkholderiales</taxon>
        <taxon>Burkholderiaceae</taxon>
        <taxon>Paraburkholderia</taxon>
    </lineage>
</organism>